<protein>
    <submittedName>
        <fullName evidence="1">Uncharacterized protein</fullName>
    </submittedName>
</protein>
<proteinExistence type="predicted"/>
<dbReference type="Proteomes" id="UP000481043">
    <property type="component" value="Unassembled WGS sequence"/>
</dbReference>
<dbReference type="AlphaFoldDB" id="A0A6M0QDD7"/>
<reference evidence="1 2" key="1">
    <citation type="submission" date="2020-02" db="EMBL/GenBank/DDBJ databases">
        <title>Bacillus aquiflavi sp. nov., isolated from yellow water of strong flavor Chinese baijiu in Yibin region of China.</title>
        <authorList>
            <person name="Xie J."/>
        </authorList>
    </citation>
    <scope>NUCLEOTIDE SEQUENCE [LARGE SCALE GENOMIC DNA]</scope>
    <source>
        <strain evidence="1 2">SA4</strain>
    </source>
</reference>
<keyword evidence="2" id="KW-1185">Reference proteome</keyword>
<evidence type="ECO:0000313" key="2">
    <source>
        <dbReference type="Proteomes" id="UP000481043"/>
    </source>
</evidence>
<dbReference type="Pfam" id="PF26325">
    <property type="entry name" value="YhjD"/>
    <property type="match status" value="1"/>
</dbReference>
<sequence length="59" mass="7042">MKVPIPEREDSLVYQYIYVNYLINTLESDLANVKEVNFKLVEVYESLIESTLKKLRQDF</sequence>
<dbReference type="InterPro" id="IPR058600">
    <property type="entry name" value="YhjD-like"/>
</dbReference>
<name>A0A6M0QDD7_9BACI</name>
<gene>
    <name evidence="1" type="ORF">G4D63_15330</name>
</gene>
<comment type="caution">
    <text evidence="1">The sequence shown here is derived from an EMBL/GenBank/DDBJ whole genome shotgun (WGS) entry which is preliminary data.</text>
</comment>
<evidence type="ECO:0000313" key="1">
    <source>
        <dbReference type="EMBL" id="NEY73108.1"/>
    </source>
</evidence>
<organism evidence="1 2">
    <name type="scientific">Bacillus mesophilus</name>
    <dbReference type="NCBI Taxonomy" id="1808955"/>
    <lineage>
        <taxon>Bacteria</taxon>
        <taxon>Bacillati</taxon>
        <taxon>Bacillota</taxon>
        <taxon>Bacilli</taxon>
        <taxon>Bacillales</taxon>
        <taxon>Bacillaceae</taxon>
        <taxon>Bacillus</taxon>
    </lineage>
</organism>
<accession>A0A6M0QDD7</accession>
<dbReference type="EMBL" id="JAAIWM010000005">
    <property type="protein sequence ID" value="NEY73108.1"/>
    <property type="molecule type" value="Genomic_DNA"/>
</dbReference>
<dbReference type="RefSeq" id="WP_163180569.1">
    <property type="nucleotide sequence ID" value="NZ_JAAIWM010000005.1"/>
</dbReference>